<proteinExistence type="predicted"/>
<dbReference type="PANTHER" id="PTHR46825:SF7">
    <property type="entry name" value="D-ALANYL-D-ALANINE CARBOXYPEPTIDASE"/>
    <property type="match status" value="1"/>
</dbReference>
<dbReference type="EMBL" id="PJOS01000144">
    <property type="protein sequence ID" value="PKT67845.1"/>
    <property type="molecule type" value="Genomic_DNA"/>
</dbReference>
<organism evidence="3 4">
    <name type="scientific">Streptomyces populi</name>
    <dbReference type="NCBI Taxonomy" id="2058924"/>
    <lineage>
        <taxon>Bacteria</taxon>
        <taxon>Bacillati</taxon>
        <taxon>Actinomycetota</taxon>
        <taxon>Actinomycetes</taxon>
        <taxon>Kitasatosporales</taxon>
        <taxon>Streptomycetaceae</taxon>
        <taxon>Streptomyces</taxon>
    </lineage>
</organism>
<evidence type="ECO:0000313" key="4">
    <source>
        <dbReference type="Proteomes" id="UP000236178"/>
    </source>
</evidence>
<dbReference type="Gene3D" id="3.40.710.10">
    <property type="entry name" value="DD-peptidase/beta-lactamase superfamily"/>
    <property type="match status" value="1"/>
</dbReference>
<feature type="domain" description="Beta-lactamase-related" evidence="2">
    <location>
        <begin position="46"/>
        <end position="375"/>
    </location>
</feature>
<keyword evidence="3" id="KW-0378">Hydrolase</keyword>
<keyword evidence="4" id="KW-1185">Reference proteome</keyword>
<protein>
    <submittedName>
        <fullName evidence="3">Serine hydrolase</fullName>
    </submittedName>
</protein>
<dbReference type="SUPFAM" id="SSF56601">
    <property type="entry name" value="beta-lactamase/transpeptidase-like"/>
    <property type="match status" value="1"/>
</dbReference>
<dbReference type="InterPro" id="IPR050491">
    <property type="entry name" value="AmpC-like"/>
</dbReference>
<evidence type="ECO:0000259" key="2">
    <source>
        <dbReference type="Pfam" id="PF00144"/>
    </source>
</evidence>
<dbReference type="PANTHER" id="PTHR46825">
    <property type="entry name" value="D-ALANYL-D-ALANINE-CARBOXYPEPTIDASE/ENDOPEPTIDASE AMPH"/>
    <property type="match status" value="1"/>
</dbReference>
<dbReference type="Proteomes" id="UP000236178">
    <property type="component" value="Unassembled WGS sequence"/>
</dbReference>
<name>A0A2I0SD46_9ACTN</name>
<evidence type="ECO:0000256" key="1">
    <source>
        <dbReference type="SAM" id="SignalP"/>
    </source>
</evidence>
<dbReference type="AlphaFoldDB" id="A0A2I0SD46"/>
<feature type="signal peptide" evidence="1">
    <location>
        <begin position="1"/>
        <end position="17"/>
    </location>
</feature>
<dbReference type="InterPro" id="IPR001466">
    <property type="entry name" value="Beta-lactam-related"/>
</dbReference>
<dbReference type="InterPro" id="IPR012338">
    <property type="entry name" value="Beta-lactam/transpept-like"/>
</dbReference>
<accession>A0A2I0SD46</accession>
<comment type="caution">
    <text evidence="3">The sequence shown here is derived from an EMBL/GenBank/DDBJ whole genome shotgun (WGS) entry which is preliminary data.</text>
</comment>
<sequence length="396" mass="43213">MLSATLLALAPVAPALAAPVGVSDVHHPKDGAPPFAKTLTPDLIAEMQRLRVPGAVVSIRTPQWGTWTRTLGTESLRTGKPITADGHFRVGSITKTFTATVILELVDQGRIRLDDPVSRYRPDVPNGRDITIRQLLQMTSGLYNYSEDLHFNQVLDDRPETQWTPEELLAIAFRHQPYFPPGQGWHYSNTNYVLLGLIAEQITHRPLPSLMRDRIFRPVGMPETNLATDTAFPSPHPRGYQFISNVDSLTAPVLTGKDAAWADWSAGNPMDVTDVNPSWAWAAGGGISTLDDLLRWAPALAEGKLLSPRTQRERLTFVPTSDVPGAPTYGLGIVDFSGFLGHDGQIPGYNSFVGYDPKRKATVVVLVNLNQSPDGSAPSDQLTKLILSKVFGVTPS</sequence>
<keyword evidence="1" id="KW-0732">Signal</keyword>
<dbReference type="GO" id="GO:0016787">
    <property type="term" value="F:hydrolase activity"/>
    <property type="evidence" value="ECO:0007669"/>
    <property type="project" value="UniProtKB-KW"/>
</dbReference>
<dbReference type="Pfam" id="PF00144">
    <property type="entry name" value="Beta-lactamase"/>
    <property type="match status" value="1"/>
</dbReference>
<feature type="chain" id="PRO_5014132111" evidence="1">
    <location>
        <begin position="18"/>
        <end position="396"/>
    </location>
</feature>
<reference evidence="3 4" key="1">
    <citation type="submission" date="2017-12" db="EMBL/GenBank/DDBJ databases">
        <title>Streptomyces populusis sp. nov., a novel endophytic actinobacterium isolated from stems of Populus adenopoda Maxim.</title>
        <authorList>
            <person name="Wang Z."/>
        </authorList>
    </citation>
    <scope>NUCLEOTIDE SEQUENCE [LARGE SCALE GENOMIC DNA]</scope>
    <source>
        <strain evidence="3 4">A249</strain>
    </source>
</reference>
<gene>
    <name evidence="3" type="ORF">CW362_38310</name>
</gene>
<dbReference type="OrthoDB" id="5177574at2"/>
<evidence type="ECO:0000313" key="3">
    <source>
        <dbReference type="EMBL" id="PKT67845.1"/>
    </source>
</evidence>